<evidence type="ECO:0000256" key="7">
    <source>
        <dbReference type="ARBA" id="ARBA00022842"/>
    </source>
</evidence>
<dbReference type="RefSeq" id="WP_074758757.1">
    <property type="nucleotide sequence ID" value="NZ_FOGJ01000038.1"/>
</dbReference>
<dbReference type="eggNOG" id="COG3568">
    <property type="taxonomic scope" value="Bacteria"/>
</dbReference>
<dbReference type="Proteomes" id="UP000182584">
    <property type="component" value="Unassembled WGS sequence"/>
</dbReference>
<evidence type="ECO:0000259" key="9">
    <source>
        <dbReference type="Pfam" id="PF03372"/>
    </source>
</evidence>
<keyword evidence="4" id="KW-0479">Metal-binding</keyword>
<gene>
    <name evidence="10" type="ORF">SAMN04487884_13813</name>
</gene>
<evidence type="ECO:0000256" key="5">
    <source>
        <dbReference type="ARBA" id="ARBA00022763"/>
    </source>
</evidence>
<dbReference type="Gene3D" id="3.60.10.10">
    <property type="entry name" value="Endonuclease/exonuclease/phosphatase"/>
    <property type="match status" value="1"/>
</dbReference>
<evidence type="ECO:0000256" key="8">
    <source>
        <dbReference type="ARBA" id="ARBA00023204"/>
    </source>
</evidence>
<name>A0A1H9X0G4_BUTFI</name>
<accession>A0A1H9X0G4</accession>
<dbReference type="GO" id="GO:0046872">
    <property type="term" value="F:metal ion binding"/>
    <property type="evidence" value="ECO:0007669"/>
    <property type="project" value="UniProtKB-KW"/>
</dbReference>
<dbReference type="SUPFAM" id="SSF56219">
    <property type="entry name" value="DNase I-like"/>
    <property type="match status" value="1"/>
</dbReference>
<comment type="cofactor">
    <cofactor evidence="2">
        <name>Mg(2+)</name>
        <dbReference type="ChEBI" id="CHEBI:18420"/>
    </cofactor>
</comment>
<evidence type="ECO:0000313" key="10">
    <source>
        <dbReference type="EMBL" id="SES39397.1"/>
    </source>
</evidence>
<dbReference type="AlphaFoldDB" id="A0A1H9X0G4"/>
<dbReference type="PANTHER" id="PTHR15822:SF4">
    <property type="entry name" value="TYROSYL-DNA PHOSPHODIESTERASE 2"/>
    <property type="match status" value="1"/>
</dbReference>
<dbReference type="InterPro" id="IPR036691">
    <property type="entry name" value="Endo/exonu/phosph_ase_sf"/>
</dbReference>
<dbReference type="PANTHER" id="PTHR15822">
    <property type="entry name" value="TRAF AND TNF RECEPTOR-ASSOCIATED PROTEIN"/>
    <property type="match status" value="1"/>
</dbReference>
<evidence type="ECO:0000256" key="2">
    <source>
        <dbReference type="ARBA" id="ARBA00001946"/>
    </source>
</evidence>
<dbReference type="InterPro" id="IPR005135">
    <property type="entry name" value="Endo/exonuclease/phosphatase"/>
</dbReference>
<keyword evidence="3" id="KW-0540">Nuclease</keyword>
<dbReference type="GO" id="GO:0004527">
    <property type="term" value="F:exonuclease activity"/>
    <property type="evidence" value="ECO:0007669"/>
    <property type="project" value="UniProtKB-KW"/>
</dbReference>
<evidence type="ECO:0000313" key="11">
    <source>
        <dbReference type="Proteomes" id="UP000182584"/>
    </source>
</evidence>
<organism evidence="10 11">
    <name type="scientific">Butyrivibrio fibrisolvens</name>
    <dbReference type="NCBI Taxonomy" id="831"/>
    <lineage>
        <taxon>Bacteria</taxon>
        <taxon>Bacillati</taxon>
        <taxon>Bacillota</taxon>
        <taxon>Clostridia</taxon>
        <taxon>Lachnospirales</taxon>
        <taxon>Lachnospiraceae</taxon>
        <taxon>Butyrivibrio</taxon>
    </lineage>
</organism>
<keyword evidence="8" id="KW-0234">DNA repair</keyword>
<evidence type="ECO:0000256" key="1">
    <source>
        <dbReference type="ARBA" id="ARBA00001936"/>
    </source>
</evidence>
<feature type="domain" description="Endonuclease/exonuclease/phosphatase" evidence="9">
    <location>
        <begin position="68"/>
        <end position="316"/>
    </location>
</feature>
<dbReference type="GO" id="GO:0006281">
    <property type="term" value="P:DNA repair"/>
    <property type="evidence" value="ECO:0007669"/>
    <property type="project" value="UniProtKB-KW"/>
</dbReference>
<comment type="cofactor">
    <cofactor evidence="1">
        <name>Mn(2+)</name>
        <dbReference type="ChEBI" id="CHEBI:29035"/>
    </cofactor>
</comment>
<dbReference type="Pfam" id="PF03372">
    <property type="entry name" value="Exo_endo_phos"/>
    <property type="match status" value="1"/>
</dbReference>
<dbReference type="GO" id="GO:0004519">
    <property type="term" value="F:endonuclease activity"/>
    <property type="evidence" value="ECO:0007669"/>
    <property type="project" value="UniProtKB-KW"/>
</dbReference>
<keyword evidence="7" id="KW-0460">Magnesium</keyword>
<dbReference type="InterPro" id="IPR051547">
    <property type="entry name" value="TDP2-like"/>
</dbReference>
<evidence type="ECO:0000256" key="6">
    <source>
        <dbReference type="ARBA" id="ARBA00022801"/>
    </source>
</evidence>
<keyword evidence="6 10" id="KW-0378">Hydrolase</keyword>
<protein>
    <submittedName>
        <fullName evidence="10">Metal-dependent hydrolase, endonuclease/exonuclease/phosphatase family</fullName>
    </submittedName>
</protein>
<reference evidence="10 11" key="1">
    <citation type="submission" date="2016-10" db="EMBL/GenBank/DDBJ databases">
        <authorList>
            <person name="de Groot N.N."/>
        </authorList>
    </citation>
    <scope>NUCLEOTIDE SEQUENCE [LARGE SCALE GENOMIC DNA]</scope>
    <source>
        <strain evidence="10 11">AR40</strain>
    </source>
</reference>
<evidence type="ECO:0000256" key="4">
    <source>
        <dbReference type="ARBA" id="ARBA00022723"/>
    </source>
</evidence>
<sequence length="363" mass="39826">MAGDNKNKSFAKKIVKALLSVVLVLVIAAAAGIGVLTIFEYRPEDKEDIELIGTADKTLSTGDSFTVLTWNTGYGALSDDSDFFMDGGTMVYTADKDRVQENLEQMAVEIESIDPDIVFLQEVDKVADRSYKIDEVSFFQESNNDKVSSYALNMDAIFIPYPIPPIGRVKVGIQTLSAYEVSSSARLSLPVPFKWPVSTCNFKKCLNVSRIPVAGTDKELVLVNLHLEAYDSGEGKIAQTNMLRQVLQAEVDAGNYVIAGGDFNQVFSNTDTSAYPVYDGLWQPGSIDVAEFGDDFTFITDSSVPTCRSLDKVYLGADKDSFQYYIIDGFIVSDNIAIDSCKTQDLGFVCSDHNPVVLEVTLK</sequence>
<keyword evidence="10" id="KW-0255">Endonuclease</keyword>
<keyword evidence="10" id="KW-0269">Exonuclease</keyword>
<evidence type="ECO:0000256" key="3">
    <source>
        <dbReference type="ARBA" id="ARBA00022722"/>
    </source>
</evidence>
<dbReference type="EMBL" id="FOGJ01000038">
    <property type="protein sequence ID" value="SES39397.1"/>
    <property type="molecule type" value="Genomic_DNA"/>
</dbReference>
<keyword evidence="5" id="KW-0227">DNA damage</keyword>
<dbReference type="OrthoDB" id="7616949at2"/>
<proteinExistence type="predicted"/>